<name>A0AAU7KEV1_9GAMM</name>
<dbReference type="InterPro" id="IPR008778">
    <property type="entry name" value="Pirin_C_dom"/>
</dbReference>
<dbReference type="RefSeq" id="WP_348826757.1">
    <property type="nucleotide sequence ID" value="NZ_CP098827.1"/>
</dbReference>
<feature type="domain" description="Pirin N-terminal" evidence="4">
    <location>
        <begin position="42"/>
        <end position="139"/>
    </location>
</feature>
<dbReference type="CDD" id="cd02247">
    <property type="entry name" value="cupin_pirin_C"/>
    <property type="match status" value="1"/>
</dbReference>
<dbReference type="InterPro" id="IPR003829">
    <property type="entry name" value="Pirin_N_dom"/>
</dbReference>
<reference evidence="6" key="1">
    <citation type="submission" date="2022-06" db="EMBL/GenBank/DDBJ databases">
        <title>A novel DMS-producing enzyme.</title>
        <authorList>
            <person name="Zhang Y."/>
        </authorList>
    </citation>
    <scope>NUCLEOTIDE SEQUENCE</scope>
    <source>
        <strain evidence="6">RT37</strain>
    </source>
</reference>
<comment type="similarity">
    <text evidence="1 3">Belongs to the pirin family.</text>
</comment>
<dbReference type="Pfam" id="PF05726">
    <property type="entry name" value="Pirin_C"/>
    <property type="match status" value="1"/>
</dbReference>
<dbReference type="Pfam" id="PF02678">
    <property type="entry name" value="Pirin"/>
    <property type="match status" value="1"/>
</dbReference>
<proteinExistence type="inferred from homology"/>
<evidence type="ECO:0000313" key="6">
    <source>
        <dbReference type="EMBL" id="XBO69708.1"/>
    </source>
</evidence>
<protein>
    <submittedName>
        <fullName evidence="6">Pirin family protein</fullName>
    </submittedName>
</protein>
<feature type="binding site" evidence="2">
    <location>
        <position position="121"/>
    </location>
    <ligand>
        <name>Fe cation</name>
        <dbReference type="ChEBI" id="CHEBI:24875"/>
    </ligand>
</feature>
<evidence type="ECO:0000259" key="4">
    <source>
        <dbReference type="Pfam" id="PF02678"/>
    </source>
</evidence>
<feature type="binding site" evidence="2">
    <location>
        <position position="123"/>
    </location>
    <ligand>
        <name>Fe cation</name>
        <dbReference type="ChEBI" id="CHEBI:24875"/>
    </ligand>
</feature>
<dbReference type="SUPFAM" id="SSF51182">
    <property type="entry name" value="RmlC-like cupins"/>
    <property type="match status" value="1"/>
</dbReference>
<dbReference type="GO" id="GO:0046872">
    <property type="term" value="F:metal ion binding"/>
    <property type="evidence" value="ECO:0007669"/>
    <property type="project" value="UniProtKB-KW"/>
</dbReference>
<dbReference type="PIRSF" id="PIRSF006232">
    <property type="entry name" value="Pirin"/>
    <property type="match status" value="1"/>
</dbReference>
<dbReference type="PANTHER" id="PTHR13903">
    <property type="entry name" value="PIRIN-RELATED"/>
    <property type="match status" value="1"/>
</dbReference>
<dbReference type="Gene3D" id="2.60.120.10">
    <property type="entry name" value="Jelly Rolls"/>
    <property type="match status" value="2"/>
</dbReference>
<organism evidence="6">
    <name type="scientific">Halomonas sp. RT37</name>
    <dbReference type="NCBI Taxonomy" id="2950872"/>
    <lineage>
        <taxon>Bacteria</taxon>
        <taxon>Pseudomonadati</taxon>
        <taxon>Pseudomonadota</taxon>
        <taxon>Gammaproteobacteria</taxon>
        <taxon>Oceanospirillales</taxon>
        <taxon>Halomonadaceae</taxon>
        <taxon>Halomonas</taxon>
    </lineage>
</organism>
<feature type="binding site" evidence="2">
    <location>
        <position position="77"/>
    </location>
    <ligand>
        <name>Fe cation</name>
        <dbReference type="ChEBI" id="CHEBI:24875"/>
    </ligand>
</feature>
<dbReference type="CDD" id="cd02909">
    <property type="entry name" value="cupin_pirin_N"/>
    <property type="match status" value="1"/>
</dbReference>
<gene>
    <name evidence="6" type="ORF">NFG58_13880</name>
</gene>
<dbReference type="PANTHER" id="PTHR13903:SF8">
    <property type="entry name" value="PIRIN"/>
    <property type="match status" value="1"/>
</dbReference>
<feature type="domain" description="Pirin C-terminal" evidence="5">
    <location>
        <begin position="191"/>
        <end position="288"/>
    </location>
</feature>
<dbReference type="AlphaFoldDB" id="A0AAU7KEV1"/>
<dbReference type="EMBL" id="CP098827">
    <property type="protein sequence ID" value="XBO69708.1"/>
    <property type="molecule type" value="Genomic_DNA"/>
</dbReference>
<sequence>MSLHETPHRPSSSLDCPVVDGRHCIQRIGSREADVGGLPIHRVLPTRERRLIGAWCFLDHAGPSILREGQAMRVGPHPHTSLQTFTWMLSGEVHHRDSLGSDQVIRPGEVNLMTAGHGISHTEESLAETDSLHAAQLWIALPRDKADTAPRFDHYTELPHWHREGADFTLLIGEAEGHHAPTLSFSPLVGLDVQASDTTKLAVPLRPDFEYGVLVLEGGLELDDEAFAVDELGYLGRGRDSLEMSLSAGSRILLIGGEPMQDEILIWWNFVGHSREAIIQAQHDWEAASERFGDIPQWQGARLEAPPLPWSS</sequence>
<evidence type="ECO:0000256" key="2">
    <source>
        <dbReference type="PIRSR" id="PIRSR006232-1"/>
    </source>
</evidence>
<dbReference type="InterPro" id="IPR014710">
    <property type="entry name" value="RmlC-like_jellyroll"/>
</dbReference>
<evidence type="ECO:0000256" key="3">
    <source>
        <dbReference type="RuleBase" id="RU003457"/>
    </source>
</evidence>
<evidence type="ECO:0000259" key="5">
    <source>
        <dbReference type="Pfam" id="PF05726"/>
    </source>
</evidence>
<dbReference type="InterPro" id="IPR012093">
    <property type="entry name" value="Pirin"/>
</dbReference>
<dbReference type="InterPro" id="IPR011051">
    <property type="entry name" value="RmlC_Cupin_sf"/>
</dbReference>
<comment type="cofactor">
    <cofactor evidence="2">
        <name>Fe cation</name>
        <dbReference type="ChEBI" id="CHEBI:24875"/>
    </cofactor>
    <text evidence="2">Binds 1 Fe cation per subunit.</text>
</comment>
<keyword evidence="2" id="KW-0479">Metal-binding</keyword>
<evidence type="ECO:0000256" key="1">
    <source>
        <dbReference type="ARBA" id="ARBA00008416"/>
    </source>
</evidence>
<accession>A0AAU7KEV1</accession>
<feature type="binding site" evidence="2">
    <location>
        <position position="79"/>
    </location>
    <ligand>
        <name>Fe cation</name>
        <dbReference type="ChEBI" id="CHEBI:24875"/>
    </ligand>
</feature>
<keyword evidence="2" id="KW-0408">Iron</keyword>